<proteinExistence type="predicted"/>
<sequence>MANSVQTIGHKLGRSETRKYSTHPDDPEIKVSLCPCNDPFVNLERLNSFEYEWTRKERSTRPEYKLQRLLGLRDVLNHLLMPRGNFPDYLEADKETRFAVIGFLTFKDAFQLYSSQILFEQVDESRFTLDILDEQIGLSVNIVKIVNVRYIVLKNIVDLPGLLIHSKQLQEQSKDNQQERFHLGKNTLKQITRTMDTEYDRNIAKWIFSVNMSHSQMRKAGVDPQKVVRQTDKNLKIIEECESAVVEAQTKVEQKLKEKTKCIQEKVEERQNQVNKRKRTWDQTVLDELEDEIEDLQNHKAKLEDELKSPDSTSFKLKVIREAKNINEKKRIKRRKLGQGRPNAIDEDEETFVARCIESKATYHDRRKETTMFINRRVKCKNLLKILNKRRADKGKAPLRSTTAIWNRSKPRRLGTIQASRHVGKGLWSCKKPPKAEDLDNENTHHQRFHIKNMKRFLFSSKVPENAQKFAIIESRDDHAFLRPGTSVGFEGSRTQKILTPVAKENAQVLPKYDFPESKMYCAPGAHRMFTMKSVTVDEKEKLVIDSDEHYVFCRPKHYVDSSGNTWANEEMELRHTTDIYHASDSKYSSEFTTLCKRLRDDCFYYLDTNVAEDFKRSGDNEEYTIYEEKRVAHLKRRVELALEQYENLPEKREMEMKTLSDTLRVRDVVKKCVTLHTNLAKSKTVSYHSVQGDHKRLVKSLQKVVTQIEELELPVMKSRQCIRADSGPGVGCGNHEVQFRMAEVARISNADMRIILHGSRGDSGQNEAEQTNSGVSNAVCDGSTIEWEKHKRFENLTSEEIAGLT</sequence>
<dbReference type="EMBL" id="CACRXK020008944">
    <property type="protein sequence ID" value="CAB4016035.1"/>
    <property type="molecule type" value="Genomic_DNA"/>
</dbReference>
<organism evidence="3 4">
    <name type="scientific">Paramuricea clavata</name>
    <name type="common">Red gorgonian</name>
    <name type="synonym">Violescent sea-whip</name>
    <dbReference type="NCBI Taxonomy" id="317549"/>
    <lineage>
        <taxon>Eukaryota</taxon>
        <taxon>Metazoa</taxon>
        <taxon>Cnidaria</taxon>
        <taxon>Anthozoa</taxon>
        <taxon>Octocorallia</taxon>
        <taxon>Malacalcyonacea</taxon>
        <taxon>Plexauridae</taxon>
        <taxon>Paramuricea</taxon>
    </lineage>
</organism>
<protein>
    <submittedName>
        <fullName evidence="3">RNA-directed DNA polymerase from transposon X-element</fullName>
    </submittedName>
</protein>
<evidence type="ECO:0000313" key="4">
    <source>
        <dbReference type="Proteomes" id="UP001152795"/>
    </source>
</evidence>
<name>A0A7D9ESY5_PARCT</name>
<reference evidence="3" key="1">
    <citation type="submission" date="2020-04" db="EMBL/GenBank/DDBJ databases">
        <authorList>
            <person name="Alioto T."/>
            <person name="Alioto T."/>
            <person name="Gomez Garrido J."/>
        </authorList>
    </citation>
    <scope>NUCLEOTIDE SEQUENCE</scope>
    <source>
        <strain evidence="3">A484AB</strain>
    </source>
</reference>
<evidence type="ECO:0000256" key="1">
    <source>
        <dbReference type="SAM" id="Coils"/>
    </source>
</evidence>
<dbReference type="Proteomes" id="UP001152795">
    <property type="component" value="Unassembled WGS sequence"/>
</dbReference>
<dbReference type="AlphaFoldDB" id="A0A7D9ESY5"/>
<comment type="caution">
    <text evidence="3">The sequence shown here is derived from an EMBL/GenBank/DDBJ whole genome shotgun (WGS) entry which is preliminary data.</text>
</comment>
<evidence type="ECO:0000313" key="3">
    <source>
        <dbReference type="EMBL" id="CAB4016035.1"/>
    </source>
</evidence>
<feature type="compositionally biased region" description="Basic and acidic residues" evidence="2">
    <location>
        <begin position="13"/>
        <end position="24"/>
    </location>
</feature>
<keyword evidence="3" id="KW-0548">Nucleotidyltransferase</keyword>
<feature type="region of interest" description="Disordered" evidence="2">
    <location>
        <begin position="1"/>
        <end position="24"/>
    </location>
</feature>
<keyword evidence="3" id="KW-0695">RNA-directed DNA polymerase</keyword>
<evidence type="ECO:0000256" key="2">
    <source>
        <dbReference type="SAM" id="MobiDB-lite"/>
    </source>
</evidence>
<keyword evidence="4" id="KW-1185">Reference proteome</keyword>
<keyword evidence="1" id="KW-0175">Coiled coil</keyword>
<gene>
    <name evidence="3" type="ORF">PACLA_8A016738</name>
</gene>
<dbReference type="GO" id="GO:0003964">
    <property type="term" value="F:RNA-directed DNA polymerase activity"/>
    <property type="evidence" value="ECO:0007669"/>
    <property type="project" value="UniProtKB-KW"/>
</dbReference>
<keyword evidence="3" id="KW-0808">Transferase</keyword>
<accession>A0A7D9ESY5</accession>
<feature type="coiled-coil region" evidence="1">
    <location>
        <begin position="238"/>
        <end position="309"/>
    </location>
</feature>